<evidence type="ECO:0000256" key="4">
    <source>
        <dbReference type="PROSITE-ProRule" id="PRU00335"/>
    </source>
</evidence>
<dbReference type="PANTHER" id="PTHR30055">
    <property type="entry name" value="HTH-TYPE TRANSCRIPTIONAL REGULATOR RUTR"/>
    <property type="match status" value="1"/>
</dbReference>
<dbReference type="Gene3D" id="1.10.357.10">
    <property type="entry name" value="Tetracycline Repressor, domain 2"/>
    <property type="match status" value="1"/>
</dbReference>
<evidence type="ECO:0000256" key="2">
    <source>
        <dbReference type="ARBA" id="ARBA00023125"/>
    </source>
</evidence>
<proteinExistence type="predicted"/>
<keyword evidence="1" id="KW-0805">Transcription regulation</keyword>
<keyword evidence="2 4" id="KW-0238">DNA-binding</keyword>
<accession>A0A7X0RMS7</accession>
<dbReference type="EMBL" id="JACJVP010000007">
    <property type="protein sequence ID" value="MBB6670407.1"/>
    <property type="molecule type" value="Genomic_DNA"/>
</dbReference>
<dbReference type="Pfam" id="PF00440">
    <property type="entry name" value="TetR_N"/>
    <property type="match status" value="1"/>
</dbReference>
<dbReference type="PRINTS" id="PR00455">
    <property type="entry name" value="HTHTETR"/>
</dbReference>
<dbReference type="Pfam" id="PF21597">
    <property type="entry name" value="TetR_C_43"/>
    <property type="match status" value="1"/>
</dbReference>
<dbReference type="GO" id="GO:0000976">
    <property type="term" value="F:transcription cis-regulatory region binding"/>
    <property type="evidence" value="ECO:0007669"/>
    <property type="project" value="TreeGrafter"/>
</dbReference>
<sequence length="190" mass="20960">MNEPSQASRQMRVDAQRNYASLLNAARVAVSERGADIVLEDVARSAGVAIGTLYRHFPTRQDLLDAVFLDETNELRVRAEELASAPVPLDALISWFRLLMDFAARGRSMGAAIMAAKHVQGTRIHTSNKAMHEAGKVLLFRAQAAEQIRTDVQIVDVLRLIYGIVMVNEYASDPDGTNRMLDLVIAGIRT</sequence>
<keyword evidence="7" id="KW-1185">Reference proteome</keyword>
<dbReference type="PANTHER" id="PTHR30055:SF234">
    <property type="entry name" value="HTH-TYPE TRANSCRIPTIONAL REGULATOR BETI"/>
    <property type="match status" value="1"/>
</dbReference>
<protein>
    <submittedName>
        <fullName evidence="6">Helix-turn-helix transcriptional regulator</fullName>
    </submittedName>
</protein>
<dbReference type="SUPFAM" id="SSF46689">
    <property type="entry name" value="Homeodomain-like"/>
    <property type="match status" value="1"/>
</dbReference>
<evidence type="ECO:0000256" key="3">
    <source>
        <dbReference type="ARBA" id="ARBA00023163"/>
    </source>
</evidence>
<evidence type="ECO:0000313" key="6">
    <source>
        <dbReference type="EMBL" id="MBB6670407.1"/>
    </source>
</evidence>
<dbReference type="InterPro" id="IPR036271">
    <property type="entry name" value="Tet_transcr_reg_TetR-rel_C_sf"/>
</dbReference>
<dbReference type="GO" id="GO:0003700">
    <property type="term" value="F:DNA-binding transcription factor activity"/>
    <property type="evidence" value="ECO:0007669"/>
    <property type="project" value="TreeGrafter"/>
</dbReference>
<dbReference type="PROSITE" id="PS50977">
    <property type="entry name" value="HTH_TETR_2"/>
    <property type="match status" value="1"/>
</dbReference>
<keyword evidence="3" id="KW-0804">Transcription</keyword>
<evidence type="ECO:0000313" key="7">
    <source>
        <dbReference type="Proteomes" id="UP000547209"/>
    </source>
</evidence>
<dbReference type="RefSeq" id="WP_185141836.1">
    <property type="nucleotide sequence ID" value="NZ_JACJVP010000007.1"/>
</dbReference>
<feature type="domain" description="HTH tetR-type" evidence="5">
    <location>
        <begin position="16"/>
        <end position="75"/>
    </location>
</feature>
<comment type="caution">
    <text evidence="6">The sequence shown here is derived from an EMBL/GenBank/DDBJ whole genome shotgun (WGS) entry which is preliminary data.</text>
</comment>
<evidence type="ECO:0000256" key="1">
    <source>
        <dbReference type="ARBA" id="ARBA00023015"/>
    </source>
</evidence>
<dbReference type="InterPro" id="IPR009057">
    <property type="entry name" value="Homeodomain-like_sf"/>
</dbReference>
<dbReference type="SUPFAM" id="SSF48498">
    <property type="entry name" value="Tetracyclin repressor-like, C-terminal domain"/>
    <property type="match status" value="1"/>
</dbReference>
<dbReference type="AlphaFoldDB" id="A0A7X0RMS7"/>
<dbReference type="InterPro" id="IPR001647">
    <property type="entry name" value="HTH_TetR"/>
</dbReference>
<reference evidence="6 7" key="1">
    <citation type="submission" date="2020-08" db="EMBL/GenBank/DDBJ databases">
        <title>Cohnella phylogeny.</title>
        <authorList>
            <person name="Dunlap C."/>
        </authorList>
    </citation>
    <scope>NUCLEOTIDE SEQUENCE [LARGE SCALE GENOMIC DNA]</scope>
    <source>
        <strain evidence="6 7">DSM 28246</strain>
    </source>
</reference>
<dbReference type="InterPro" id="IPR049445">
    <property type="entry name" value="TetR_SbtR-like_C"/>
</dbReference>
<feature type="DNA-binding region" description="H-T-H motif" evidence="4">
    <location>
        <begin position="38"/>
        <end position="57"/>
    </location>
</feature>
<evidence type="ECO:0000259" key="5">
    <source>
        <dbReference type="PROSITE" id="PS50977"/>
    </source>
</evidence>
<gene>
    <name evidence="6" type="ORF">H7C19_06870</name>
</gene>
<organism evidence="6 7">
    <name type="scientific">Cohnella nanjingensis</name>
    <dbReference type="NCBI Taxonomy" id="1387779"/>
    <lineage>
        <taxon>Bacteria</taxon>
        <taxon>Bacillati</taxon>
        <taxon>Bacillota</taxon>
        <taxon>Bacilli</taxon>
        <taxon>Bacillales</taxon>
        <taxon>Paenibacillaceae</taxon>
        <taxon>Cohnella</taxon>
    </lineage>
</organism>
<dbReference type="Proteomes" id="UP000547209">
    <property type="component" value="Unassembled WGS sequence"/>
</dbReference>
<dbReference type="InterPro" id="IPR050109">
    <property type="entry name" value="HTH-type_TetR-like_transc_reg"/>
</dbReference>
<name>A0A7X0RMS7_9BACL</name>